<gene>
    <name evidence="11" type="ORF">MNEG_8762</name>
</gene>
<dbReference type="GO" id="GO:0005829">
    <property type="term" value="C:cytosol"/>
    <property type="evidence" value="ECO:0007669"/>
    <property type="project" value="TreeGrafter"/>
</dbReference>
<dbReference type="GO" id="GO:0048608">
    <property type="term" value="P:reproductive structure development"/>
    <property type="evidence" value="ECO:0007669"/>
    <property type="project" value="UniProtKB-ARBA"/>
</dbReference>
<evidence type="ECO:0000259" key="8">
    <source>
        <dbReference type="Pfam" id="PF00749"/>
    </source>
</evidence>
<dbReference type="EC" id="6.1.1.18" evidence="11"/>
<evidence type="ECO:0000256" key="6">
    <source>
        <dbReference type="RuleBase" id="RU363037"/>
    </source>
</evidence>
<feature type="compositionally biased region" description="Basic and acidic residues" evidence="7">
    <location>
        <begin position="209"/>
        <end position="218"/>
    </location>
</feature>
<dbReference type="Pfam" id="PF04558">
    <property type="entry name" value="tRNA_synt_1c_R1"/>
    <property type="match status" value="1"/>
</dbReference>
<feature type="domain" description="Glutaminyl-tRNA synthetase class Ib non-specific RNA-binding" evidence="9">
    <location>
        <begin position="182"/>
        <end position="266"/>
    </location>
</feature>
<dbReference type="InterPro" id="IPR042558">
    <property type="entry name" value="Gln-tRNA-synth_Ib_RNA-bd_N_1"/>
</dbReference>
<keyword evidence="1 6" id="KW-0436">Ligase</keyword>
<dbReference type="InterPro" id="IPR007638">
    <property type="entry name" value="Gln-tRNA-synth_Ib_RNA-bd_2"/>
</dbReference>
<dbReference type="STRING" id="145388.A0A0D2KV12"/>
<dbReference type="Gene3D" id="1.10.8.1290">
    <property type="entry name" value="Glutaminyl-tRNA synthetase, non-specific RNA binding region part 1, domain 1"/>
    <property type="match status" value="1"/>
</dbReference>
<evidence type="ECO:0000259" key="10">
    <source>
        <dbReference type="Pfam" id="PF04558"/>
    </source>
</evidence>
<evidence type="ECO:0000256" key="5">
    <source>
        <dbReference type="ARBA" id="ARBA00023146"/>
    </source>
</evidence>
<dbReference type="Pfam" id="PF04557">
    <property type="entry name" value="tRNA_synt_1c_R2"/>
    <property type="match status" value="1"/>
</dbReference>
<dbReference type="FunFam" id="1.10.10.2420:FF:000001">
    <property type="entry name" value="Glutamine--tRNA ligase cytoplasmic"/>
    <property type="match status" value="1"/>
</dbReference>
<organism evidence="11 12">
    <name type="scientific">Monoraphidium neglectum</name>
    <dbReference type="NCBI Taxonomy" id="145388"/>
    <lineage>
        <taxon>Eukaryota</taxon>
        <taxon>Viridiplantae</taxon>
        <taxon>Chlorophyta</taxon>
        <taxon>core chlorophytes</taxon>
        <taxon>Chlorophyceae</taxon>
        <taxon>CS clade</taxon>
        <taxon>Sphaeropleales</taxon>
        <taxon>Selenastraceae</taxon>
        <taxon>Monoraphidium</taxon>
    </lineage>
</organism>
<dbReference type="InterPro" id="IPR050132">
    <property type="entry name" value="Gln/Glu-tRNA_Ligase"/>
</dbReference>
<dbReference type="GeneID" id="25741637"/>
<evidence type="ECO:0000313" key="11">
    <source>
        <dbReference type="EMBL" id="KIY99203.1"/>
    </source>
</evidence>
<dbReference type="InterPro" id="IPR007639">
    <property type="entry name" value="Gln-tRNA-synth_Ib_RNA-bd_N"/>
</dbReference>
<dbReference type="Gene3D" id="3.40.50.620">
    <property type="entry name" value="HUPs"/>
    <property type="match status" value="1"/>
</dbReference>
<dbReference type="Pfam" id="PF00749">
    <property type="entry name" value="tRNA-synt_1c"/>
    <property type="match status" value="1"/>
</dbReference>
<dbReference type="RefSeq" id="XP_013898223.1">
    <property type="nucleotide sequence ID" value="XM_014042769.1"/>
</dbReference>
<dbReference type="SUPFAM" id="SSF52374">
    <property type="entry name" value="Nucleotidylyl transferase"/>
    <property type="match status" value="1"/>
</dbReference>
<keyword evidence="4 6" id="KW-0648">Protein biosynthesis</keyword>
<dbReference type="Proteomes" id="UP000054498">
    <property type="component" value="Unassembled WGS sequence"/>
</dbReference>
<evidence type="ECO:0000256" key="3">
    <source>
        <dbReference type="ARBA" id="ARBA00022840"/>
    </source>
</evidence>
<dbReference type="GO" id="GO:0004819">
    <property type="term" value="F:glutamine-tRNA ligase activity"/>
    <property type="evidence" value="ECO:0007669"/>
    <property type="project" value="UniProtKB-EC"/>
</dbReference>
<dbReference type="FunFam" id="3.40.50.620:FF:000657">
    <property type="entry name" value="Predicted protein"/>
    <property type="match status" value="1"/>
</dbReference>
<feature type="compositionally biased region" description="Low complexity" evidence="7">
    <location>
        <begin position="219"/>
        <end position="244"/>
    </location>
</feature>
<accession>A0A0D2KV12</accession>
<dbReference type="PROSITE" id="PS00178">
    <property type="entry name" value="AA_TRNA_LIGASE_I"/>
    <property type="match status" value="1"/>
</dbReference>
<dbReference type="OrthoDB" id="10250478at2759"/>
<evidence type="ECO:0000313" key="12">
    <source>
        <dbReference type="Proteomes" id="UP000054498"/>
    </source>
</evidence>
<dbReference type="InterPro" id="IPR020058">
    <property type="entry name" value="Glu/Gln-tRNA-synth_Ib_cat-dom"/>
</dbReference>
<evidence type="ECO:0000259" key="9">
    <source>
        <dbReference type="Pfam" id="PF04557"/>
    </source>
</evidence>
<feature type="domain" description="Glutaminyl-tRNA synthetase class Ib non-specific RNA-binding" evidence="10">
    <location>
        <begin position="20"/>
        <end position="174"/>
    </location>
</feature>
<evidence type="ECO:0000256" key="7">
    <source>
        <dbReference type="SAM" id="MobiDB-lite"/>
    </source>
</evidence>
<evidence type="ECO:0000256" key="4">
    <source>
        <dbReference type="ARBA" id="ARBA00022917"/>
    </source>
</evidence>
<dbReference type="GO" id="GO:0009791">
    <property type="term" value="P:post-embryonic development"/>
    <property type="evidence" value="ECO:0007669"/>
    <property type="project" value="UniProtKB-ARBA"/>
</dbReference>
<sequence length="455" mass="50165">MASKEEKERLAQALQDEARPVFLAIGLDEKVVEQSLRNPKFTQALLDTAKEAGVVEGCAKAKGNLIYTVASKHPANALAHRPLLLTYVVSEQIKSNAQLDGAFEYLKRVGPGEVSSAELEEAAGVGVVVGPEEIAAAVGAALEAAKERLLEERYHMNTNVLLAGITKQLKWADGGKVREVLAAAVEELLGPKTEADLAPPPDKKKKAKAEKPKAKEDPAAAAAATNGKAAGAKAHAAPEDGAAGTDDDPYAFMPKPEENNKVHTSVNFSDERGVMRIANSAQKLAEHLARTGGKLVTRFPPEPNGYLHIGHAKAMFVDFGMAARYGGVCYLRYDDTNPNAEKQEYIDHIEEIVAWMGWTPWKITYASDYFDRLYDYALQLIQGGHAYVCHQTKAEIEESREKKQPSPWRNRSVEENLRLFEDMRRGLYREGEATLRMKMDYLNENPTMWDSVAYR</sequence>
<protein>
    <submittedName>
        <fullName evidence="11">Glutaminyl-tRNA synthetase</fullName>
        <ecNumber evidence="11">6.1.1.18</ecNumber>
    </submittedName>
</protein>
<reference evidence="11 12" key="1">
    <citation type="journal article" date="2013" name="BMC Genomics">
        <title>Reconstruction of the lipid metabolism for the microalga Monoraphidium neglectum from its genome sequence reveals characteristics suitable for biofuel production.</title>
        <authorList>
            <person name="Bogen C."/>
            <person name="Al-Dilaimi A."/>
            <person name="Albersmeier A."/>
            <person name="Wichmann J."/>
            <person name="Grundmann M."/>
            <person name="Rupp O."/>
            <person name="Lauersen K.J."/>
            <person name="Blifernez-Klassen O."/>
            <person name="Kalinowski J."/>
            <person name="Goesmann A."/>
            <person name="Mussgnug J.H."/>
            <person name="Kruse O."/>
        </authorList>
    </citation>
    <scope>NUCLEOTIDE SEQUENCE [LARGE SCALE GENOMIC DNA]</scope>
    <source>
        <strain evidence="11 12">SAG 48.87</strain>
    </source>
</reference>
<dbReference type="FunFam" id="1.10.8.1290:FF:000002">
    <property type="entry name" value="Glutamine--tRNA ligase cytoplasmic"/>
    <property type="match status" value="1"/>
</dbReference>
<dbReference type="PANTHER" id="PTHR43097">
    <property type="entry name" value="GLUTAMINE-TRNA LIGASE"/>
    <property type="match status" value="1"/>
</dbReference>
<evidence type="ECO:0000256" key="2">
    <source>
        <dbReference type="ARBA" id="ARBA00022741"/>
    </source>
</evidence>
<feature type="region of interest" description="Disordered" evidence="7">
    <location>
        <begin position="192"/>
        <end position="258"/>
    </location>
</feature>
<dbReference type="GO" id="GO:0006425">
    <property type="term" value="P:glutaminyl-tRNA aminoacylation"/>
    <property type="evidence" value="ECO:0007669"/>
    <property type="project" value="InterPro"/>
</dbReference>
<dbReference type="InterPro" id="IPR042559">
    <property type="entry name" value="Gln-tRNA-synth_Ib_RNA-bd_N_2"/>
</dbReference>
<dbReference type="GO" id="GO:0005524">
    <property type="term" value="F:ATP binding"/>
    <property type="evidence" value="ECO:0007669"/>
    <property type="project" value="UniProtKB-KW"/>
</dbReference>
<dbReference type="EMBL" id="KK101921">
    <property type="protein sequence ID" value="KIY99203.1"/>
    <property type="molecule type" value="Genomic_DNA"/>
</dbReference>
<keyword evidence="5 6" id="KW-0030">Aminoacyl-tRNA synthetase</keyword>
<feature type="domain" description="Glutamyl/glutaminyl-tRNA synthetase class Ib catalytic" evidence="8">
    <location>
        <begin position="294"/>
        <end position="455"/>
    </location>
</feature>
<name>A0A0D2KV12_9CHLO</name>
<dbReference type="Gene3D" id="1.10.10.2420">
    <property type="match status" value="1"/>
</dbReference>
<comment type="similarity">
    <text evidence="6">Belongs to the class-I aminoacyl-tRNA synthetase family.</text>
</comment>
<dbReference type="AlphaFoldDB" id="A0A0D2KV12"/>
<evidence type="ECO:0000256" key="1">
    <source>
        <dbReference type="ARBA" id="ARBA00022598"/>
    </source>
</evidence>
<proteinExistence type="inferred from homology"/>
<dbReference type="InterPro" id="IPR014729">
    <property type="entry name" value="Rossmann-like_a/b/a_fold"/>
</dbReference>
<keyword evidence="12" id="KW-1185">Reference proteome</keyword>
<keyword evidence="2 6" id="KW-0547">Nucleotide-binding</keyword>
<dbReference type="InterPro" id="IPR001412">
    <property type="entry name" value="aa-tRNA-synth_I_CS"/>
</dbReference>
<dbReference type="PANTHER" id="PTHR43097:SF4">
    <property type="entry name" value="GLUTAMINE--TRNA LIGASE"/>
    <property type="match status" value="1"/>
</dbReference>
<dbReference type="KEGG" id="mng:MNEG_8762"/>
<keyword evidence="3 6" id="KW-0067">ATP-binding</keyword>